<sequence length="416" mass="46254">MTGQADMRPRFHFTAPRGWINDPHGITYRDGQYHLFYQHVPDSLEWAPNCHWGHALSPDLFLFEALPIAIAPGDGDDGIWTGCLVNDRIFYTSVEQPDLGRGRVRIATPLDAEWINWQKGEVVAETPADVSAYRDPFVFRDGTQWRMWVGAALKDDSAAALSYVSDDLDHWTYDGIALQRSRQDRDPVWTGAMWECPQLLELDGRHVMITSVWDDDVLHYVTCAIGDHRAGKFHPETWGRLTFGDSHYAPTYFQDAAGRPCLTFWLRNIADPEAGWTGAHSIPYVLHLDADRLVATPHPGLTAYRTTNTQLQGLAADLTWTGTNLTISSGPHPVATITTTPTDLTLRVDEESWTMPYDAGPVRVILDGPILELATGRGLLAAAITPTTDVLSITTDGDLHELSALDASADRPRTGW</sequence>
<evidence type="ECO:0000256" key="4">
    <source>
        <dbReference type="ARBA" id="ARBA00023295"/>
    </source>
</evidence>
<feature type="domain" description="Glycosyl hydrolase family 32 N-terminal" evidence="5">
    <location>
        <begin position="12"/>
        <end position="297"/>
    </location>
</feature>
<dbReference type="PANTHER" id="PTHR43101">
    <property type="entry name" value="BETA-FRUCTOSIDASE"/>
    <property type="match status" value="1"/>
</dbReference>
<evidence type="ECO:0000256" key="2">
    <source>
        <dbReference type="ARBA" id="ARBA00012758"/>
    </source>
</evidence>
<dbReference type="Pfam" id="PF00251">
    <property type="entry name" value="Glyco_hydro_32N"/>
    <property type="match status" value="1"/>
</dbReference>
<dbReference type="Gene3D" id="2.115.10.20">
    <property type="entry name" value="Glycosyl hydrolase domain, family 43"/>
    <property type="match status" value="1"/>
</dbReference>
<reference evidence="6 7" key="1">
    <citation type="journal article" date="2019" name="Int. J. Syst. Evol. Microbiol.">
        <title>The Global Catalogue of Microorganisms (GCM) 10K type strain sequencing project: providing services to taxonomists for standard genome sequencing and annotation.</title>
        <authorList>
            <consortium name="The Broad Institute Genomics Platform"/>
            <consortium name="The Broad Institute Genome Sequencing Center for Infectious Disease"/>
            <person name="Wu L."/>
            <person name="Ma J."/>
        </authorList>
    </citation>
    <scope>NUCLEOTIDE SEQUENCE [LARGE SCALE GENOMIC DNA]</scope>
    <source>
        <strain evidence="6 7">JCM 14307</strain>
    </source>
</reference>
<dbReference type="InterPro" id="IPR013148">
    <property type="entry name" value="Glyco_hydro_32_N"/>
</dbReference>
<dbReference type="PANTHER" id="PTHR43101:SF1">
    <property type="entry name" value="BETA-FRUCTOSIDASE"/>
    <property type="match status" value="1"/>
</dbReference>
<keyword evidence="4" id="KW-0326">Glycosidase</keyword>
<dbReference type="EC" id="3.2.1.26" evidence="2"/>
<dbReference type="SUPFAM" id="SSF75005">
    <property type="entry name" value="Arabinanase/levansucrase/invertase"/>
    <property type="match status" value="1"/>
</dbReference>
<evidence type="ECO:0000256" key="3">
    <source>
        <dbReference type="ARBA" id="ARBA00022801"/>
    </source>
</evidence>
<dbReference type="SMART" id="SM00640">
    <property type="entry name" value="Glyco_32"/>
    <property type="match status" value="1"/>
</dbReference>
<dbReference type="InterPro" id="IPR051214">
    <property type="entry name" value="GH32_Enzymes"/>
</dbReference>
<dbReference type="CDD" id="cd08996">
    <property type="entry name" value="GH32_FFase"/>
    <property type="match status" value="1"/>
</dbReference>
<evidence type="ECO:0000313" key="6">
    <source>
        <dbReference type="EMBL" id="GAA1715909.1"/>
    </source>
</evidence>
<dbReference type="EMBL" id="BAAANF010000026">
    <property type="protein sequence ID" value="GAA1715909.1"/>
    <property type="molecule type" value="Genomic_DNA"/>
</dbReference>
<comment type="caution">
    <text evidence="6">The sequence shown here is derived from an EMBL/GenBank/DDBJ whole genome shotgun (WGS) entry which is preliminary data.</text>
</comment>
<evidence type="ECO:0000256" key="1">
    <source>
        <dbReference type="ARBA" id="ARBA00009902"/>
    </source>
</evidence>
<dbReference type="InterPro" id="IPR023296">
    <property type="entry name" value="Glyco_hydro_beta-prop_sf"/>
</dbReference>
<accession>A0ABN2J159</accession>
<proteinExistence type="inferred from homology"/>
<dbReference type="InterPro" id="IPR001362">
    <property type="entry name" value="Glyco_hydro_32"/>
</dbReference>
<organism evidence="6 7">
    <name type="scientific">Kribbella yunnanensis</name>
    <dbReference type="NCBI Taxonomy" id="190194"/>
    <lineage>
        <taxon>Bacteria</taxon>
        <taxon>Bacillati</taxon>
        <taxon>Actinomycetota</taxon>
        <taxon>Actinomycetes</taxon>
        <taxon>Propionibacteriales</taxon>
        <taxon>Kribbellaceae</taxon>
        <taxon>Kribbella</taxon>
    </lineage>
</organism>
<keyword evidence="7" id="KW-1185">Reference proteome</keyword>
<evidence type="ECO:0000313" key="7">
    <source>
        <dbReference type="Proteomes" id="UP001500280"/>
    </source>
</evidence>
<evidence type="ECO:0000259" key="5">
    <source>
        <dbReference type="Pfam" id="PF00251"/>
    </source>
</evidence>
<comment type="similarity">
    <text evidence="1">Belongs to the glycosyl hydrolase 32 family.</text>
</comment>
<keyword evidence="3" id="KW-0378">Hydrolase</keyword>
<name>A0ABN2J159_9ACTN</name>
<dbReference type="Proteomes" id="UP001500280">
    <property type="component" value="Unassembled WGS sequence"/>
</dbReference>
<protein>
    <recommendedName>
        <fullName evidence="2">beta-fructofuranosidase</fullName>
        <ecNumber evidence="2">3.2.1.26</ecNumber>
    </recommendedName>
</protein>
<gene>
    <name evidence="6" type="ORF">GCM10009745_75490</name>
</gene>